<accession>A0A9N9DB25</accession>
<organism evidence="1 2">
    <name type="scientific">Funneliformis caledonium</name>
    <dbReference type="NCBI Taxonomy" id="1117310"/>
    <lineage>
        <taxon>Eukaryota</taxon>
        <taxon>Fungi</taxon>
        <taxon>Fungi incertae sedis</taxon>
        <taxon>Mucoromycota</taxon>
        <taxon>Glomeromycotina</taxon>
        <taxon>Glomeromycetes</taxon>
        <taxon>Glomerales</taxon>
        <taxon>Glomeraceae</taxon>
        <taxon>Funneliformis</taxon>
    </lineage>
</organism>
<dbReference type="Proteomes" id="UP000789570">
    <property type="component" value="Unassembled WGS sequence"/>
</dbReference>
<dbReference type="InterPro" id="IPR036910">
    <property type="entry name" value="HMG_box_dom_sf"/>
</dbReference>
<protein>
    <submittedName>
        <fullName evidence="1">5486_t:CDS:1</fullName>
    </submittedName>
</protein>
<dbReference type="SUPFAM" id="SSF47095">
    <property type="entry name" value="HMG-box"/>
    <property type="match status" value="1"/>
</dbReference>
<dbReference type="OrthoDB" id="10606129at2759"/>
<name>A0A9N9DB25_9GLOM</name>
<proteinExistence type="predicted"/>
<evidence type="ECO:0000313" key="1">
    <source>
        <dbReference type="EMBL" id="CAG8629806.1"/>
    </source>
</evidence>
<dbReference type="EMBL" id="CAJVPQ010003504">
    <property type="protein sequence ID" value="CAG8629806.1"/>
    <property type="molecule type" value="Genomic_DNA"/>
</dbReference>
<gene>
    <name evidence="1" type="ORF">FCALED_LOCUS10003</name>
</gene>
<comment type="caution">
    <text evidence="1">The sequence shown here is derived from an EMBL/GenBank/DDBJ whole genome shotgun (WGS) entry which is preliminary data.</text>
</comment>
<keyword evidence="2" id="KW-1185">Reference proteome</keyword>
<reference evidence="1" key="1">
    <citation type="submission" date="2021-06" db="EMBL/GenBank/DDBJ databases">
        <authorList>
            <person name="Kallberg Y."/>
            <person name="Tangrot J."/>
            <person name="Rosling A."/>
        </authorList>
    </citation>
    <scope>NUCLEOTIDE SEQUENCE</scope>
    <source>
        <strain evidence="1">UK204</strain>
    </source>
</reference>
<sequence length="295" mass="33528">MEAQFQVLRFGNEKSDEEIVYGSSYPFVRNIETLIMNSTETRSAKKNRKKKIIGSPPRPQNSWIIYRRDTSAKPEFKGRTPQFISAEIEKLWKNESKEFSPSNFGSPSFMEMDFESPLLSDVNLESPLTTDCNPQELDSPFPTDFNSQSSYLSADIPFDFVLNSPYEDPQLMIDVSPQTSGYEYSYSLNDMNMMGAANFAPLNSIAQNNIPYGYVPEDNVLPLDPTNYDNTTFPPPQPDISQLISQLSDEECALLLEYLKSDGHISEEISPNQSDFNLLIPHSIFFDLQDSRSLQ</sequence>
<evidence type="ECO:0000313" key="2">
    <source>
        <dbReference type="Proteomes" id="UP000789570"/>
    </source>
</evidence>
<dbReference type="AlphaFoldDB" id="A0A9N9DB25"/>